<sequence>MKRLLLKIVLTALTGATILIPSLRGFYLLHNSGERATDHGHQFLMALSGDLDRFAADHGGRFPKDLNALPLAHEDRSGIGVENIWGGVLRAPLLEMLTAARNVRSGRLLDPWGRPWQYRSDVSGETVRVESLGADGKAGGSGEDADLILTKREDETALSTLGHEPLW</sequence>
<keyword evidence="3" id="KW-1185">Reference proteome</keyword>
<feature type="domain" description="Type II secretion system protein GspG C-terminal" evidence="1">
    <location>
        <begin position="108"/>
        <end position="147"/>
    </location>
</feature>
<reference evidence="2 3" key="1">
    <citation type="submission" date="2019-02" db="EMBL/GenBank/DDBJ databases">
        <title>Deep-cultivation of Planctomycetes and their phenomic and genomic characterization uncovers novel biology.</title>
        <authorList>
            <person name="Wiegand S."/>
            <person name="Jogler M."/>
            <person name="Boedeker C."/>
            <person name="Pinto D."/>
            <person name="Vollmers J."/>
            <person name="Rivas-Marin E."/>
            <person name="Kohn T."/>
            <person name="Peeters S.H."/>
            <person name="Heuer A."/>
            <person name="Rast P."/>
            <person name="Oberbeckmann S."/>
            <person name="Bunk B."/>
            <person name="Jeske O."/>
            <person name="Meyerdierks A."/>
            <person name="Storesund J.E."/>
            <person name="Kallscheuer N."/>
            <person name="Luecker S."/>
            <person name="Lage O.M."/>
            <person name="Pohl T."/>
            <person name="Merkel B.J."/>
            <person name="Hornburger P."/>
            <person name="Mueller R.-W."/>
            <person name="Bruemmer F."/>
            <person name="Labrenz M."/>
            <person name="Spormann A.M."/>
            <person name="Op den Camp H."/>
            <person name="Overmann J."/>
            <person name="Amann R."/>
            <person name="Jetten M.S.M."/>
            <person name="Mascher T."/>
            <person name="Medema M.H."/>
            <person name="Devos D.P."/>
            <person name="Kaster A.-K."/>
            <person name="Ovreas L."/>
            <person name="Rohde M."/>
            <person name="Galperin M.Y."/>
            <person name="Jogler C."/>
        </authorList>
    </citation>
    <scope>NUCLEOTIDE SEQUENCE [LARGE SCALE GENOMIC DNA]</scope>
    <source>
        <strain evidence="2 3">Pla133</strain>
    </source>
</reference>
<dbReference type="Pfam" id="PF08334">
    <property type="entry name" value="T2SSG"/>
    <property type="match status" value="1"/>
</dbReference>
<proteinExistence type="predicted"/>
<dbReference type="KEGG" id="pbap:Pla133_06400"/>
<gene>
    <name evidence="2" type="ORF">Pla133_06400</name>
</gene>
<dbReference type="SUPFAM" id="SSF54523">
    <property type="entry name" value="Pili subunits"/>
    <property type="match status" value="1"/>
</dbReference>
<protein>
    <submittedName>
        <fullName evidence="2">Bacterial type II secretion system protein G</fullName>
    </submittedName>
</protein>
<evidence type="ECO:0000313" key="3">
    <source>
        <dbReference type="Proteomes" id="UP000316921"/>
    </source>
</evidence>
<evidence type="ECO:0000259" key="1">
    <source>
        <dbReference type="Pfam" id="PF08334"/>
    </source>
</evidence>
<dbReference type="InterPro" id="IPR013545">
    <property type="entry name" value="T2SS_protein-GspG_C"/>
</dbReference>
<dbReference type="RefSeq" id="WP_145062330.1">
    <property type="nucleotide sequence ID" value="NZ_CP036287.1"/>
</dbReference>
<dbReference type="AlphaFoldDB" id="A0A518BF18"/>
<organism evidence="2 3">
    <name type="scientific">Engelhardtia mirabilis</name>
    <dbReference type="NCBI Taxonomy" id="2528011"/>
    <lineage>
        <taxon>Bacteria</taxon>
        <taxon>Pseudomonadati</taxon>
        <taxon>Planctomycetota</taxon>
        <taxon>Planctomycetia</taxon>
        <taxon>Planctomycetia incertae sedis</taxon>
        <taxon>Engelhardtia</taxon>
    </lineage>
</organism>
<dbReference type="Proteomes" id="UP000316921">
    <property type="component" value="Chromosome"/>
</dbReference>
<evidence type="ECO:0000313" key="2">
    <source>
        <dbReference type="EMBL" id="QDU65575.1"/>
    </source>
</evidence>
<dbReference type="Gene3D" id="3.30.700.10">
    <property type="entry name" value="Glycoprotein, Type 4 Pilin"/>
    <property type="match status" value="1"/>
</dbReference>
<dbReference type="InterPro" id="IPR045584">
    <property type="entry name" value="Pilin-like"/>
</dbReference>
<dbReference type="EMBL" id="CP036287">
    <property type="protein sequence ID" value="QDU65575.1"/>
    <property type="molecule type" value="Genomic_DNA"/>
</dbReference>
<name>A0A518BF18_9BACT</name>
<accession>A0A518BF18</accession>